<dbReference type="SUPFAM" id="SSF52172">
    <property type="entry name" value="CheY-like"/>
    <property type="match status" value="2"/>
</dbReference>
<dbReference type="CDD" id="cd16922">
    <property type="entry name" value="HATPase_EvgS-ArcB-TorS-like"/>
    <property type="match status" value="1"/>
</dbReference>
<dbReference type="RefSeq" id="WP_190437614.1">
    <property type="nucleotide sequence ID" value="NZ_JAMPKM010000011.1"/>
</dbReference>
<dbReference type="InterPro" id="IPR003661">
    <property type="entry name" value="HisK_dim/P_dom"/>
</dbReference>
<dbReference type="SUPFAM" id="SSF55874">
    <property type="entry name" value="ATPase domain of HSP90 chaperone/DNA topoisomerase II/histidine kinase"/>
    <property type="match status" value="1"/>
</dbReference>
<dbReference type="InterPro" id="IPR001789">
    <property type="entry name" value="Sig_transdc_resp-reg_receiver"/>
</dbReference>
<keyword evidence="11" id="KW-1185">Reference proteome</keyword>
<feature type="modified residue" description="4-aspartylphosphate" evidence="6">
    <location>
        <position position="451"/>
    </location>
</feature>
<keyword evidence="4" id="KW-0808">Transferase</keyword>
<comment type="caution">
    <text evidence="10">The sequence shown here is derived from an EMBL/GenBank/DDBJ whole genome shotgun (WGS) entry which is preliminary data.</text>
</comment>
<gene>
    <name evidence="10" type="ORF">NC998_17780</name>
</gene>
<dbReference type="Pfam" id="PF00072">
    <property type="entry name" value="Response_reg"/>
    <property type="match status" value="2"/>
</dbReference>
<evidence type="ECO:0000256" key="7">
    <source>
        <dbReference type="SAM" id="Coils"/>
    </source>
</evidence>
<comment type="catalytic activity">
    <reaction evidence="1">
        <text>ATP + protein L-histidine = ADP + protein N-phospho-L-histidine.</text>
        <dbReference type="EC" id="2.7.13.3"/>
    </reaction>
</comment>
<organism evidence="10 11">
    <name type="scientific">Trichocoleus desertorum GB2-A4</name>
    <dbReference type="NCBI Taxonomy" id="2933944"/>
    <lineage>
        <taxon>Bacteria</taxon>
        <taxon>Bacillati</taxon>
        <taxon>Cyanobacteriota</taxon>
        <taxon>Cyanophyceae</taxon>
        <taxon>Leptolyngbyales</taxon>
        <taxon>Trichocoleusaceae</taxon>
        <taxon>Trichocoleus</taxon>
    </lineage>
</organism>
<feature type="coiled-coil region" evidence="7">
    <location>
        <begin position="114"/>
        <end position="155"/>
    </location>
</feature>
<name>A0ABV0JB06_9CYAN</name>
<dbReference type="SUPFAM" id="SSF47384">
    <property type="entry name" value="Homodimeric domain of signal transducing histidine kinase"/>
    <property type="match status" value="1"/>
</dbReference>
<protein>
    <recommendedName>
        <fullName evidence="2">histidine kinase</fullName>
        <ecNumber evidence="2">2.7.13.3</ecNumber>
    </recommendedName>
</protein>
<proteinExistence type="predicted"/>
<feature type="domain" description="Response regulatory" evidence="9">
    <location>
        <begin position="3"/>
        <end position="119"/>
    </location>
</feature>
<dbReference type="EC" id="2.7.13.3" evidence="2"/>
<dbReference type="InterPro" id="IPR011006">
    <property type="entry name" value="CheY-like_superfamily"/>
</dbReference>
<dbReference type="InterPro" id="IPR036097">
    <property type="entry name" value="HisK_dim/P_sf"/>
</dbReference>
<dbReference type="Gene3D" id="3.40.50.2300">
    <property type="match status" value="2"/>
</dbReference>
<dbReference type="Pfam" id="PF02518">
    <property type="entry name" value="HATPase_c"/>
    <property type="match status" value="1"/>
</dbReference>
<dbReference type="InterPro" id="IPR004358">
    <property type="entry name" value="Sig_transdc_His_kin-like_C"/>
</dbReference>
<evidence type="ECO:0000256" key="2">
    <source>
        <dbReference type="ARBA" id="ARBA00012438"/>
    </source>
</evidence>
<dbReference type="SMART" id="SM00387">
    <property type="entry name" value="HATPase_c"/>
    <property type="match status" value="1"/>
</dbReference>
<reference evidence="10 11" key="1">
    <citation type="submission" date="2022-04" db="EMBL/GenBank/DDBJ databases">
        <title>Positive selection, recombination, and allopatry shape intraspecific diversity of widespread and dominant cyanobacteria.</title>
        <authorList>
            <person name="Wei J."/>
            <person name="Shu W."/>
            <person name="Hu C."/>
        </authorList>
    </citation>
    <scope>NUCLEOTIDE SEQUENCE [LARGE SCALE GENOMIC DNA]</scope>
    <source>
        <strain evidence="10 11">GB2-A4</strain>
    </source>
</reference>
<feature type="modified residue" description="4-aspartylphosphate" evidence="6">
    <location>
        <position position="54"/>
    </location>
</feature>
<evidence type="ECO:0000256" key="6">
    <source>
        <dbReference type="PROSITE-ProRule" id="PRU00169"/>
    </source>
</evidence>
<dbReference type="SMART" id="SM00448">
    <property type="entry name" value="REC"/>
    <property type="match status" value="2"/>
</dbReference>
<dbReference type="Gene3D" id="1.10.287.130">
    <property type="match status" value="1"/>
</dbReference>
<dbReference type="Gene3D" id="3.30.565.10">
    <property type="entry name" value="Histidine kinase-like ATPase, C-terminal domain"/>
    <property type="match status" value="1"/>
</dbReference>
<keyword evidence="5" id="KW-0902">Two-component regulatory system</keyword>
<evidence type="ECO:0000256" key="3">
    <source>
        <dbReference type="ARBA" id="ARBA00022553"/>
    </source>
</evidence>
<dbReference type="PRINTS" id="PR00344">
    <property type="entry name" value="BCTRLSENSOR"/>
</dbReference>
<feature type="domain" description="Histidine kinase" evidence="8">
    <location>
        <begin position="162"/>
        <end position="380"/>
    </location>
</feature>
<sequence length="522" mass="57753">MLRVLLIDDNQGDRLLAIRELKKTFFDLQVQEVGEASEFTQALEAGEFDLVVTDYQLRWSNGLEILQSIKLCYPHCPVVMFTNSGSEEVAVRGMKQGLSDYVLKGKPLYRLAIAVQESLDKERLRREYEETLEQLRLSEERFRQQAKELEEANQLKDEFLAVLSHELRSPLNPILGWVQILRSGKLDADKVNYALETIERNARLQTQLIEDLLDISRILRGKLHLNSTAVDLVPTIEAALENIRLAAEAKHIQLTTRLEPRGKFIAGDVARLQQILWNLLSNAIKFTPTGGKVEVCLEYVDLEAKITVNDTGKGINPEFLPHVFDYFRQADSSTTRNFGGLGLGLAIVQHLTEIHGGRVQAASLGEGQGATFTVLLPLLTTDTEGVGTAVLVDQSSNLQGVKVLVVDDEPDNLELVHFVLEDVGATVIAVSSARAVLELLLEFQPDVLVSDIGLPEMDGYALLREVQALTSQLGRSLPAIALTAYAGEVNQQQAIAAGFEIHLAKPIDPLELITAIANLSKR</sequence>
<keyword evidence="3 6" id="KW-0597">Phosphoprotein</keyword>
<evidence type="ECO:0000259" key="8">
    <source>
        <dbReference type="PROSITE" id="PS50109"/>
    </source>
</evidence>
<dbReference type="PROSITE" id="PS50110">
    <property type="entry name" value="RESPONSE_REGULATORY"/>
    <property type="match status" value="2"/>
</dbReference>
<evidence type="ECO:0000256" key="4">
    <source>
        <dbReference type="ARBA" id="ARBA00022777"/>
    </source>
</evidence>
<dbReference type="InterPro" id="IPR003594">
    <property type="entry name" value="HATPase_dom"/>
</dbReference>
<keyword evidence="7" id="KW-0175">Coiled coil</keyword>
<dbReference type="PROSITE" id="PS50109">
    <property type="entry name" value="HIS_KIN"/>
    <property type="match status" value="1"/>
</dbReference>
<accession>A0ABV0JB06</accession>
<evidence type="ECO:0000313" key="10">
    <source>
        <dbReference type="EMBL" id="MEP0818951.1"/>
    </source>
</evidence>
<evidence type="ECO:0000313" key="11">
    <source>
        <dbReference type="Proteomes" id="UP001464891"/>
    </source>
</evidence>
<dbReference type="SMART" id="SM00388">
    <property type="entry name" value="HisKA"/>
    <property type="match status" value="1"/>
</dbReference>
<dbReference type="CDD" id="cd00156">
    <property type="entry name" value="REC"/>
    <property type="match status" value="1"/>
</dbReference>
<dbReference type="Proteomes" id="UP001464891">
    <property type="component" value="Unassembled WGS sequence"/>
</dbReference>
<evidence type="ECO:0000256" key="1">
    <source>
        <dbReference type="ARBA" id="ARBA00000085"/>
    </source>
</evidence>
<dbReference type="EMBL" id="JAMPKM010000011">
    <property type="protein sequence ID" value="MEP0818951.1"/>
    <property type="molecule type" value="Genomic_DNA"/>
</dbReference>
<dbReference type="PANTHER" id="PTHR43547">
    <property type="entry name" value="TWO-COMPONENT HISTIDINE KINASE"/>
    <property type="match status" value="1"/>
</dbReference>
<evidence type="ECO:0000259" key="9">
    <source>
        <dbReference type="PROSITE" id="PS50110"/>
    </source>
</evidence>
<dbReference type="PANTHER" id="PTHR43547:SF2">
    <property type="entry name" value="HYBRID SIGNAL TRANSDUCTION HISTIDINE KINASE C"/>
    <property type="match status" value="1"/>
</dbReference>
<evidence type="ECO:0000256" key="5">
    <source>
        <dbReference type="ARBA" id="ARBA00023012"/>
    </source>
</evidence>
<dbReference type="InterPro" id="IPR005467">
    <property type="entry name" value="His_kinase_dom"/>
</dbReference>
<dbReference type="CDD" id="cd17580">
    <property type="entry name" value="REC_2_DhkD-like"/>
    <property type="match status" value="1"/>
</dbReference>
<feature type="domain" description="Response regulatory" evidence="9">
    <location>
        <begin position="402"/>
        <end position="520"/>
    </location>
</feature>
<dbReference type="CDD" id="cd00082">
    <property type="entry name" value="HisKA"/>
    <property type="match status" value="1"/>
</dbReference>
<dbReference type="Pfam" id="PF00512">
    <property type="entry name" value="HisKA"/>
    <property type="match status" value="1"/>
</dbReference>
<dbReference type="InterPro" id="IPR036890">
    <property type="entry name" value="HATPase_C_sf"/>
</dbReference>
<keyword evidence="4" id="KW-0418">Kinase</keyword>